<dbReference type="KEGG" id="ker:91103905"/>
<dbReference type="Pfam" id="PF02728">
    <property type="entry name" value="Cu_amine_oxidN3"/>
    <property type="match status" value="1"/>
</dbReference>
<dbReference type="InterPro" id="IPR015802">
    <property type="entry name" value="Cu_amine_oxidase_N3"/>
</dbReference>
<evidence type="ECO:0000313" key="15">
    <source>
        <dbReference type="Proteomes" id="UP001358614"/>
    </source>
</evidence>
<organism evidence="14 15">
    <name type="scientific">Kwoniella europaea PYCC6329</name>
    <dbReference type="NCBI Taxonomy" id="1423913"/>
    <lineage>
        <taxon>Eukaryota</taxon>
        <taxon>Fungi</taxon>
        <taxon>Dikarya</taxon>
        <taxon>Basidiomycota</taxon>
        <taxon>Agaricomycotina</taxon>
        <taxon>Tremellomycetes</taxon>
        <taxon>Tremellales</taxon>
        <taxon>Cryptococcaceae</taxon>
        <taxon>Kwoniella</taxon>
    </lineage>
</organism>
<dbReference type="InterPro" id="IPR016182">
    <property type="entry name" value="Cu_amine_oxidase_N-reg"/>
</dbReference>
<evidence type="ECO:0000256" key="7">
    <source>
        <dbReference type="ARBA" id="ARBA00023008"/>
    </source>
</evidence>
<keyword evidence="6 11" id="KW-0560">Oxidoreductase</keyword>
<dbReference type="GO" id="GO:0048038">
    <property type="term" value="F:quinone binding"/>
    <property type="evidence" value="ECO:0007669"/>
    <property type="project" value="InterPro"/>
</dbReference>
<dbReference type="InterPro" id="IPR036460">
    <property type="entry name" value="Cu_amine_oxidase_C_sf"/>
</dbReference>
<evidence type="ECO:0000313" key="14">
    <source>
        <dbReference type="EMBL" id="WWD07007.1"/>
    </source>
</evidence>
<evidence type="ECO:0000259" key="12">
    <source>
        <dbReference type="Pfam" id="PF01179"/>
    </source>
</evidence>
<feature type="domain" description="Copper amine oxidase N3-terminal" evidence="13">
    <location>
        <begin position="106"/>
        <end position="197"/>
    </location>
</feature>
<feature type="modified residue" description="2',4',5'-topaquinone" evidence="10">
    <location>
        <position position="398"/>
    </location>
</feature>
<dbReference type="EMBL" id="CP144089">
    <property type="protein sequence ID" value="WWD07007.1"/>
    <property type="molecule type" value="Genomic_DNA"/>
</dbReference>
<dbReference type="AlphaFoldDB" id="A0AAX4KKU6"/>
<evidence type="ECO:0000256" key="5">
    <source>
        <dbReference type="ARBA" id="ARBA00022772"/>
    </source>
</evidence>
<dbReference type="PANTHER" id="PTHR10638">
    <property type="entry name" value="COPPER AMINE OXIDASE"/>
    <property type="match status" value="1"/>
</dbReference>
<dbReference type="SUPFAM" id="SSF54416">
    <property type="entry name" value="Amine oxidase N-terminal region"/>
    <property type="match status" value="2"/>
</dbReference>
<protein>
    <recommendedName>
        <fullName evidence="11">Amine oxidase</fullName>
        <ecNumber evidence="11">1.4.3.-</ecNumber>
    </recommendedName>
</protein>
<evidence type="ECO:0000256" key="8">
    <source>
        <dbReference type="ARBA" id="ARBA00023157"/>
    </source>
</evidence>
<feature type="active site" description="Proton acceptor" evidence="9">
    <location>
        <position position="314"/>
    </location>
</feature>
<comment type="subunit">
    <text evidence="3">Homodimer.</text>
</comment>
<dbReference type="GeneID" id="91103905"/>
<evidence type="ECO:0000256" key="9">
    <source>
        <dbReference type="PIRSR" id="PIRSR600269-50"/>
    </source>
</evidence>
<accession>A0AAX4KKU6</accession>
<reference evidence="14 15" key="1">
    <citation type="submission" date="2024-01" db="EMBL/GenBank/DDBJ databases">
        <title>Comparative genomics of Cryptococcus and Kwoniella reveals pathogenesis evolution and contrasting modes of karyotype evolution via chromosome fusion or intercentromeric recombination.</title>
        <authorList>
            <person name="Coelho M.A."/>
            <person name="David-Palma M."/>
            <person name="Shea T."/>
            <person name="Bowers K."/>
            <person name="McGinley-Smith S."/>
            <person name="Mohammad A.W."/>
            <person name="Gnirke A."/>
            <person name="Yurkov A.M."/>
            <person name="Nowrousian M."/>
            <person name="Sun S."/>
            <person name="Cuomo C.A."/>
            <person name="Heitman J."/>
        </authorList>
    </citation>
    <scope>NUCLEOTIDE SEQUENCE [LARGE SCALE GENOMIC DNA]</scope>
    <source>
        <strain evidence="14 15">PYCC6329</strain>
    </source>
</reference>
<evidence type="ECO:0000256" key="10">
    <source>
        <dbReference type="PIRSR" id="PIRSR600269-51"/>
    </source>
</evidence>
<dbReference type="Gene3D" id="3.10.450.40">
    <property type="match status" value="2"/>
</dbReference>
<evidence type="ECO:0000256" key="4">
    <source>
        <dbReference type="ARBA" id="ARBA00022723"/>
    </source>
</evidence>
<dbReference type="InterPro" id="IPR015798">
    <property type="entry name" value="Cu_amine_oxidase_C"/>
</dbReference>
<dbReference type="PANTHER" id="PTHR10638:SF33">
    <property type="entry name" value="AMINE OXIDASE"/>
    <property type="match status" value="1"/>
</dbReference>
<gene>
    <name evidence="14" type="ORF">V865_005104</name>
</gene>
<dbReference type="FunFam" id="2.70.98.20:FF:000001">
    <property type="entry name" value="Amine oxidase"/>
    <property type="match status" value="1"/>
</dbReference>
<dbReference type="GO" id="GO:0005507">
    <property type="term" value="F:copper ion binding"/>
    <property type="evidence" value="ECO:0007669"/>
    <property type="project" value="InterPro"/>
</dbReference>
<dbReference type="GO" id="GO:0008131">
    <property type="term" value="F:primary methylamine oxidase activity"/>
    <property type="evidence" value="ECO:0007669"/>
    <property type="project" value="InterPro"/>
</dbReference>
<feature type="active site" description="Schiff-base intermediate with substrate; via topaquinone" evidence="9">
    <location>
        <position position="398"/>
    </location>
</feature>
<sequence length="691" mass="78052">MAITQTHPHPLDPATPEELAQAVELVRKQYEVPLHFKCGGLEEPPKEVLKKYLAAEHAGQPVEAINRWIFMMYYIKRTPRLFEVIVDVTDGKIVHQKELPRTHHAPVDRIELNEAAQVALADESVKSELDRLQLGDNVVVVDPWDYGKDDENEQRRLTQIFFYTRNPKNNDPSSNHYAFPLDFMVIVDLIEMKVIKICHLPLGAEEITTKHTGPRKVGNPEEPEYDHRLQSKPARTTLKPLQVIQPDGASFTLTGRLIEWEKWRFRVGFNWREGMVIHDAWFDNRPVFHRLSLSEMFVPYGDPRDPLHRKGAFDLGNVGAGITANDLSLGCDCLGLIAYLSGHVVNANGEVVAKNNAICIHEVDAGIQWKHTNHRTGQASVVRKRQLQLQTIITVANYEYIFYWIFDQSGEIEFETRATGILSTTPIDPDCKDKIPFATRVGDGVLAPYHQHIFNLRIDPAIDGHNNTVSYVDSLPMPRDSRLNPYGTGYITKETSITKSGTAQTDPYKNRIFKISNPSKINPVTLNPVAYKLVPIASQVLLAADDSWHHRRSHFTDAPIWVTKYKDRELFPAGDYTNQSSGGEGIRDWVARDDNVENGDIVLWHTYTFTHNPRPEDFPIMPAEFVRIALKPVGFCNYNPTMDVPPSNQAFNKSTAYDPTLQVGADAVTSKLNGLSVQGSDQHAQGSCCQK</sequence>
<comment type="cofactor">
    <cofactor evidence="11">
        <name>Cu cation</name>
        <dbReference type="ChEBI" id="CHEBI:23378"/>
    </cofactor>
    <text evidence="11">Contains 1 topaquinone per subunit.</text>
</comment>
<keyword evidence="7 11" id="KW-0186">Copper</keyword>
<keyword evidence="15" id="KW-1185">Reference proteome</keyword>
<dbReference type="InterPro" id="IPR000269">
    <property type="entry name" value="Cu_amine_oxidase"/>
</dbReference>
<dbReference type="SUPFAM" id="SSF49998">
    <property type="entry name" value="Amine oxidase catalytic domain"/>
    <property type="match status" value="1"/>
</dbReference>
<comment type="similarity">
    <text evidence="2 11">Belongs to the copper/topaquinone oxidase family.</text>
</comment>
<comment type="PTM">
    <text evidence="10 11">Topaquinone (TPQ) is generated by copper-dependent autoxidation of a specific tyrosyl residue.</text>
</comment>
<proteinExistence type="inferred from homology"/>
<dbReference type="GO" id="GO:0009308">
    <property type="term" value="P:amine metabolic process"/>
    <property type="evidence" value="ECO:0007669"/>
    <property type="project" value="UniProtKB-UniRule"/>
</dbReference>
<comment type="cofactor">
    <cofactor evidence="1">
        <name>Cu cation</name>
        <dbReference type="ChEBI" id="CHEBI:23378"/>
    </cofactor>
</comment>
<dbReference type="Gene3D" id="2.70.98.20">
    <property type="entry name" value="Copper amine oxidase, catalytic domain"/>
    <property type="match status" value="1"/>
</dbReference>
<evidence type="ECO:0000256" key="3">
    <source>
        <dbReference type="ARBA" id="ARBA00011738"/>
    </source>
</evidence>
<dbReference type="RefSeq" id="XP_066084974.1">
    <property type="nucleotide sequence ID" value="XM_066228877.1"/>
</dbReference>
<dbReference type="Proteomes" id="UP001358614">
    <property type="component" value="Chromosome 1"/>
</dbReference>
<evidence type="ECO:0000256" key="6">
    <source>
        <dbReference type="ARBA" id="ARBA00023002"/>
    </source>
</evidence>
<keyword evidence="4 11" id="KW-0479">Metal-binding</keyword>
<dbReference type="EC" id="1.4.3.-" evidence="11"/>
<keyword evidence="5 9" id="KW-0801">TPQ</keyword>
<evidence type="ECO:0000259" key="13">
    <source>
        <dbReference type="Pfam" id="PF02728"/>
    </source>
</evidence>
<evidence type="ECO:0000256" key="2">
    <source>
        <dbReference type="ARBA" id="ARBA00007983"/>
    </source>
</evidence>
<evidence type="ECO:0000256" key="1">
    <source>
        <dbReference type="ARBA" id="ARBA00001935"/>
    </source>
</evidence>
<keyword evidence="8" id="KW-1015">Disulfide bond</keyword>
<evidence type="ECO:0000256" key="11">
    <source>
        <dbReference type="RuleBase" id="RU000672"/>
    </source>
</evidence>
<name>A0AAX4KKU6_9TREE</name>
<feature type="domain" description="Copper amine oxidase catalytic" evidence="12">
    <location>
        <begin position="241"/>
        <end position="642"/>
    </location>
</feature>
<dbReference type="Pfam" id="PF01179">
    <property type="entry name" value="Cu_amine_oxid"/>
    <property type="match status" value="1"/>
</dbReference>